<feature type="transmembrane region" description="Helical" evidence="5">
    <location>
        <begin position="64"/>
        <end position="85"/>
    </location>
</feature>
<evidence type="ECO:0000259" key="6">
    <source>
        <dbReference type="PROSITE" id="PS51012"/>
    </source>
</evidence>
<evidence type="ECO:0000256" key="5">
    <source>
        <dbReference type="RuleBase" id="RU361157"/>
    </source>
</evidence>
<proteinExistence type="inferred from homology"/>
<accession>A0ABY5VIF2</accession>
<dbReference type="InterPro" id="IPR051784">
    <property type="entry name" value="Nod_factor_ABC_transporter"/>
</dbReference>
<evidence type="ECO:0000256" key="3">
    <source>
        <dbReference type="ARBA" id="ARBA00022989"/>
    </source>
</evidence>
<feature type="transmembrane region" description="Helical" evidence="5">
    <location>
        <begin position="32"/>
        <end position="52"/>
    </location>
</feature>
<feature type="transmembrane region" description="Helical" evidence="5">
    <location>
        <begin position="105"/>
        <end position="132"/>
    </location>
</feature>
<comment type="subcellular location">
    <subcellularLocation>
        <location evidence="5">Cell membrane</location>
        <topology evidence="5">Multi-pass membrane protein</topology>
    </subcellularLocation>
    <subcellularLocation>
        <location evidence="1">Membrane</location>
        <topology evidence="1">Multi-pass membrane protein</topology>
    </subcellularLocation>
</comment>
<dbReference type="PANTHER" id="PTHR43229:SF2">
    <property type="entry name" value="NODULATION PROTEIN J"/>
    <property type="match status" value="1"/>
</dbReference>
<evidence type="ECO:0000313" key="8">
    <source>
        <dbReference type="Proteomes" id="UP001060164"/>
    </source>
</evidence>
<evidence type="ECO:0000256" key="1">
    <source>
        <dbReference type="ARBA" id="ARBA00004141"/>
    </source>
</evidence>
<sequence length="259" mass="27582">MRIGEKIVCLAQDSMTMSERCILLSLHNPDAFLTGIGTPILMMLLFVCVLGGAMKTGSANYVDYLVPGIILQCIGQCGCTTAVSVNNDLKGGMVDRFRSMPVAASSVLAGHMFAAMVRNIITAVLVFGMAFLIGFRPSAGGTQWLIVAGILLLFMAAMTWISMILGLIAGGAESANGISAVIMFLPYLSSGFAPTETMPAALRVFAEKQPMTPIIETIRSLLMNAELDAHFLPAVLWCVGLLITAHAGAVMIYKKKTKK</sequence>
<feature type="domain" description="ABC transmembrane type-2" evidence="6">
    <location>
        <begin position="30"/>
        <end position="256"/>
    </location>
</feature>
<keyword evidence="5" id="KW-1003">Cell membrane</keyword>
<dbReference type="Proteomes" id="UP001060164">
    <property type="component" value="Chromosome"/>
</dbReference>
<keyword evidence="4 5" id="KW-0472">Membrane</keyword>
<dbReference type="EMBL" id="CP102290">
    <property type="protein sequence ID" value="UWP59959.1"/>
    <property type="molecule type" value="Genomic_DNA"/>
</dbReference>
<organism evidence="7 8">
    <name type="scientific">Ruminococcus gauvreauii</name>
    <dbReference type="NCBI Taxonomy" id="438033"/>
    <lineage>
        <taxon>Bacteria</taxon>
        <taxon>Bacillati</taxon>
        <taxon>Bacillota</taxon>
        <taxon>Clostridia</taxon>
        <taxon>Eubacteriales</taxon>
        <taxon>Oscillospiraceae</taxon>
        <taxon>Ruminococcus</taxon>
    </lineage>
</organism>
<reference evidence="7" key="1">
    <citation type="journal article" date="2022" name="Cell">
        <title>Design, construction, and in vivo augmentation of a complex gut microbiome.</title>
        <authorList>
            <person name="Cheng A.G."/>
            <person name="Ho P.Y."/>
            <person name="Aranda-Diaz A."/>
            <person name="Jain S."/>
            <person name="Yu F.B."/>
            <person name="Meng X."/>
            <person name="Wang M."/>
            <person name="Iakiviak M."/>
            <person name="Nagashima K."/>
            <person name="Zhao A."/>
            <person name="Murugkar P."/>
            <person name="Patil A."/>
            <person name="Atabakhsh K."/>
            <person name="Weakley A."/>
            <person name="Yan J."/>
            <person name="Brumbaugh A.R."/>
            <person name="Higginbottom S."/>
            <person name="Dimas A."/>
            <person name="Shiver A.L."/>
            <person name="Deutschbauer A."/>
            <person name="Neff N."/>
            <person name="Sonnenburg J.L."/>
            <person name="Huang K.C."/>
            <person name="Fischbach M.A."/>
        </authorList>
    </citation>
    <scope>NUCLEOTIDE SEQUENCE</scope>
    <source>
        <strain evidence="7">DSM 19829</strain>
    </source>
</reference>
<gene>
    <name evidence="7" type="ORF">NQ502_02545</name>
</gene>
<evidence type="ECO:0000256" key="4">
    <source>
        <dbReference type="ARBA" id="ARBA00023136"/>
    </source>
</evidence>
<feature type="transmembrane region" description="Helical" evidence="5">
    <location>
        <begin position="144"/>
        <end position="169"/>
    </location>
</feature>
<keyword evidence="2 5" id="KW-0812">Transmembrane</keyword>
<dbReference type="RefSeq" id="WP_044983355.1">
    <property type="nucleotide sequence ID" value="NZ_CABLBR010000020.1"/>
</dbReference>
<feature type="transmembrane region" description="Helical" evidence="5">
    <location>
        <begin position="231"/>
        <end position="253"/>
    </location>
</feature>
<dbReference type="InterPro" id="IPR013525">
    <property type="entry name" value="ABC2_TM"/>
</dbReference>
<dbReference type="InterPro" id="IPR000412">
    <property type="entry name" value="ABC_2_transport"/>
</dbReference>
<evidence type="ECO:0000256" key="2">
    <source>
        <dbReference type="ARBA" id="ARBA00022692"/>
    </source>
</evidence>
<name>A0ABY5VIF2_9FIRM</name>
<dbReference type="PIRSF" id="PIRSF006648">
    <property type="entry name" value="DrrB"/>
    <property type="match status" value="1"/>
</dbReference>
<keyword evidence="8" id="KW-1185">Reference proteome</keyword>
<comment type="caution">
    <text evidence="5">Lacks conserved residue(s) required for the propagation of feature annotation.</text>
</comment>
<dbReference type="Pfam" id="PF01061">
    <property type="entry name" value="ABC2_membrane"/>
    <property type="match status" value="1"/>
</dbReference>
<dbReference type="PROSITE" id="PS51012">
    <property type="entry name" value="ABC_TM2"/>
    <property type="match status" value="1"/>
</dbReference>
<keyword evidence="3 5" id="KW-1133">Transmembrane helix</keyword>
<evidence type="ECO:0000313" key="7">
    <source>
        <dbReference type="EMBL" id="UWP59959.1"/>
    </source>
</evidence>
<keyword evidence="5" id="KW-0813">Transport</keyword>
<protein>
    <recommendedName>
        <fullName evidence="5">Transport permease protein</fullName>
    </recommendedName>
</protein>
<comment type="similarity">
    <text evidence="5">Belongs to the ABC-2 integral membrane protein family.</text>
</comment>
<dbReference type="PANTHER" id="PTHR43229">
    <property type="entry name" value="NODULATION PROTEIN J"/>
    <property type="match status" value="1"/>
</dbReference>
<dbReference type="InterPro" id="IPR047817">
    <property type="entry name" value="ABC2_TM_bact-type"/>
</dbReference>